<dbReference type="Proteomes" id="UP001610335">
    <property type="component" value="Unassembled WGS sequence"/>
</dbReference>
<evidence type="ECO:0000256" key="4">
    <source>
        <dbReference type="ARBA" id="ARBA00022989"/>
    </source>
</evidence>
<evidence type="ECO:0000313" key="7">
    <source>
        <dbReference type="Proteomes" id="UP001610335"/>
    </source>
</evidence>
<evidence type="ECO:0000256" key="3">
    <source>
        <dbReference type="ARBA" id="ARBA00022692"/>
    </source>
</evidence>
<protein>
    <submittedName>
        <fullName evidence="6">60Kd inner membrane protein-domain-containing protein</fullName>
    </submittedName>
</protein>
<evidence type="ECO:0000256" key="1">
    <source>
        <dbReference type="ARBA" id="ARBA00004141"/>
    </source>
</evidence>
<proteinExistence type="inferred from homology"/>
<comment type="caution">
    <text evidence="6">The sequence shown here is derived from an EMBL/GenBank/DDBJ whole genome shotgun (WGS) entry which is preliminary data.</text>
</comment>
<accession>A0ABR4ILT4</accession>
<comment type="similarity">
    <text evidence="2">Belongs to the OXA1/ALB3/YidC family.</text>
</comment>
<evidence type="ECO:0000313" key="6">
    <source>
        <dbReference type="EMBL" id="KAL2828723.1"/>
    </source>
</evidence>
<evidence type="ECO:0000256" key="2">
    <source>
        <dbReference type="ARBA" id="ARBA00009877"/>
    </source>
</evidence>
<gene>
    <name evidence="6" type="ORF">BDW59DRAFT_43174</name>
</gene>
<comment type="subcellular location">
    <subcellularLocation>
        <location evidence="1">Membrane</location>
        <topology evidence="1">Multi-pass membrane protein</topology>
    </subcellularLocation>
</comment>
<sequence length="328" mass="37427">MKAVRGIPRIKPGQQVRRFHQTRPAPFINEVLEVSSSFVHGVHSVSHLPWALSLPLTAFLVRMGVALPLQFFTRVQARKDGDLAPILQSWRHYHQKHVQEKKPENGRPLLRSEATRLVSKQLQQQHQALRNRWGVYRYWKPVNFLQMPVWIMIMESIRGMSGNNRGLVPYLLSLFEPSSSSASNALHLAVEPSLATEGALWFPDLLAGDSTGILPMILTLSILLNVRMGWKATTLKSMADLPRLEMAKQLSWFALRVFVQALSLNIGVSSYLYQMPTALMIYWISSTNIATLQTFLLQKYMFPTPSLKPWRQVHIGYAPRRQTPVVQN</sequence>
<dbReference type="PANTHER" id="PTHR12428:SF65">
    <property type="entry name" value="CYTOCHROME C OXIDASE ASSEMBLY PROTEIN COX18, MITOCHONDRIAL"/>
    <property type="match status" value="1"/>
</dbReference>
<keyword evidence="7" id="KW-1185">Reference proteome</keyword>
<dbReference type="PANTHER" id="PTHR12428">
    <property type="entry name" value="OXA1"/>
    <property type="match status" value="1"/>
</dbReference>
<dbReference type="InterPro" id="IPR001708">
    <property type="entry name" value="YidC/ALB3/OXA1/COX18"/>
</dbReference>
<dbReference type="EMBL" id="JBFXLS010000019">
    <property type="protein sequence ID" value="KAL2828723.1"/>
    <property type="molecule type" value="Genomic_DNA"/>
</dbReference>
<keyword evidence="3" id="KW-0812">Transmembrane</keyword>
<name>A0ABR4ILT4_9EURO</name>
<keyword evidence="4" id="KW-1133">Transmembrane helix</keyword>
<organism evidence="6 7">
    <name type="scientific">Aspergillus cavernicola</name>
    <dbReference type="NCBI Taxonomy" id="176166"/>
    <lineage>
        <taxon>Eukaryota</taxon>
        <taxon>Fungi</taxon>
        <taxon>Dikarya</taxon>
        <taxon>Ascomycota</taxon>
        <taxon>Pezizomycotina</taxon>
        <taxon>Eurotiomycetes</taxon>
        <taxon>Eurotiomycetidae</taxon>
        <taxon>Eurotiales</taxon>
        <taxon>Aspergillaceae</taxon>
        <taxon>Aspergillus</taxon>
        <taxon>Aspergillus subgen. Nidulantes</taxon>
    </lineage>
</organism>
<reference evidence="6 7" key="1">
    <citation type="submission" date="2024-07" db="EMBL/GenBank/DDBJ databases">
        <title>Section-level genome sequencing and comparative genomics of Aspergillus sections Usti and Cavernicolus.</title>
        <authorList>
            <consortium name="Lawrence Berkeley National Laboratory"/>
            <person name="Nybo J.L."/>
            <person name="Vesth T.C."/>
            <person name="Theobald S."/>
            <person name="Frisvad J.C."/>
            <person name="Larsen T.O."/>
            <person name="Kjaerboelling I."/>
            <person name="Rothschild-Mancinelli K."/>
            <person name="Lyhne E.K."/>
            <person name="Kogle M.E."/>
            <person name="Barry K."/>
            <person name="Clum A."/>
            <person name="Na H."/>
            <person name="Ledsgaard L."/>
            <person name="Lin J."/>
            <person name="Lipzen A."/>
            <person name="Kuo A."/>
            <person name="Riley R."/>
            <person name="Mondo S."/>
            <person name="LaButti K."/>
            <person name="Haridas S."/>
            <person name="Pangalinan J."/>
            <person name="Salamov A.A."/>
            <person name="Simmons B.A."/>
            <person name="Magnuson J.K."/>
            <person name="Chen J."/>
            <person name="Drula E."/>
            <person name="Henrissat B."/>
            <person name="Wiebenga A."/>
            <person name="Lubbers R.J."/>
            <person name="Gomes A.C."/>
            <person name="Makela M.R."/>
            <person name="Stajich J."/>
            <person name="Grigoriev I.V."/>
            <person name="Mortensen U.H."/>
            <person name="De vries R.P."/>
            <person name="Baker S.E."/>
            <person name="Andersen M.R."/>
        </authorList>
    </citation>
    <scope>NUCLEOTIDE SEQUENCE [LARGE SCALE GENOMIC DNA]</scope>
    <source>
        <strain evidence="6 7">CBS 600.67</strain>
    </source>
</reference>
<evidence type="ECO:0000256" key="5">
    <source>
        <dbReference type="ARBA" id="ARBA00023136"/>
    </source>
</evidence>
<keyword evidence="5" id="KW-0472">Membrane</keyword>